<evidence type="ECO:0000313" key="3">
    <source>
        <dbReference type="Proteomes" id="UP000233256"/>
    </source>
</evidence>
<comment type="caution">
    <text evidence="2">The sequence shown here is derived from an EMBL/GenBank/DDBJ whole genome shotgun (WGS) entry which is preliminary data.</text>
</comment>
<sequence>MIRLLAILTVLMPMPMLCQCAFADGYSSLELRRHLRKAEAPDFLFARIEHPVKPGAELLTEAALDAGFSIIMLHPLPSLRIPLELRTMLGTDPERHLARISAEMGLELAEVEKVICAFPETNMQIRALFSGTMAPYQAYRDIDSLQYSFMEYSPTTMLEKGCSENVPAGVTIESITPLTLRGKRVPLTWLLETISLATGKTIRSETPLRGHFSMNLRQVKPELVLNLLMTLCGRIVIPRSQRFEVLIATPERIGIFDYGNIMVHPALEWLAFSREKLKNPDAQSSHPYIVSVLQRCIQLIMSEKFRKAEKMASSLLVHRKDLWEARYLKALALAGMSDFDAALKELRKIRDKIGNDKILSDVMQEIETLSKYPLVRSRVQFLQE</sequence>
<gene>
    <name evidence="2" type="ORF">CVV64_16995</name>
</gene>
<reference evidence="2 3" key="1">
    <citation type="journal article" date="2017" name="ISME J.">
        <title>Potential for microbial H2 and metal transformations associated with novel bacteria and archaea in deep terrestrial subsurface sediments.</title>
        <authorList>
            <person name="Hernsdorf A.W."/>
            <person name="Amano Y."/>
            <person name="Miyakawa K."/>
            <person name="Ise K."/>
            <person name="Suzuki Y."/>
            <person name="Anantharaman K."/>
            <person name="Probst A."/>
            <person name="Burstein D."/>
            <person name="Thomas B.C."/>
            <person name="Banfield J.F."/>
        </authorList>
    </citation>
    <scope>NUCLEOTIDE SEQUENCE [LARGE SCALE GENOMIC DNA]</scope>
    <source>
        <strain evidence="2">HGW-Wallbacteria-1</strain>
    </source>
</reference>
<evidence type="ECO:0000256" key="1">
    <source>
        <dbReference type="SAM" id="SignalP"/>
    </source>
</evidence>
<dbReference type="Proteomes" id="UP000233256">
    <property type="component" value="Unassembled WGS sequence"/>
</dbReference>
<dbReference type="EMBL" id="PGXC01000033">
    <property type="protein sequence ID" value="PKK88840.1"/>
    <property type="molecule type" value="Genomic_DNA"/>
</dbReference>
<dbReference type="InterPro" id="IPR011990">
    <property type="entry name" value="TPR-like_helical_dom_sf"/>
</dbReference>
<protein>
    <recommendedName>
        <fullName evidence="4">Tetratricopeptide repeat protein</fullName>
    </recommendedName>
</protein>
<name>A0A2N1PKI5_9BACT</name>
<dbReference type="Gene3D" id="1.25.40.10">
    <property type="entry name" value="Tetratricopeptide repeat domain"/>
    <property type="match status" value="1"/>
</dbReference>
<dbReference type="AlphaFoldDB" id="A0A2N1PKI5"/>
<organism evidence="2 3">
    <name type="scientific">Candidatus Wallbacteria bacterium HGW-Wallbacteria-1</name>
    <dbReference type="NCBI Taxonomy" id="2013854"/>
    <lineage>
        <taxon>Bacteria</taxon>
        <taxon>Candidatus Walliibacteriota</taxon>
    </lineage>
</organism>
<dbReference type="SUPFAM" id="SSF48452">
    <property type="entry name" value="TPR-like"/>
    <property type="match status" value="1"/>
</dbReference>
<proteinExistence type="predicted"/>
<evidence type="ECO:0008006" key="4">
    <source>
        <dbReference type="Google" id="ProtNLM"/>
    </source>
</evidence>
<evidence type="ECO:0000313" key="2">
    <source>
        <dbReference type="EMBL" id="PKK88840.1"/>
    </source>
</evidence>
<accession>A0A2N1PKI5</accession>
<feature type="signal peptide" evidence="1">
    <location>
        <begin position="1"/>
        <end position="23"/>
    </location>
</feature>
<feature type="chain" id="PRO_5014748457" description="Tetratricopeptide repeat protein" evidence="1">
    <location>
        <begin position="24"/>
        <end position="384"/>
    </location>
</feature>
<keyword evidence="1" id="KW-0732">Signal</keyword>